<feature type="transmembrane region" description="Helical" evidence="2">
    <location>
        <begin position="320"/>
        <end position="338"/>
    </location>
</feature>
<feature type="compositionally biased region" description="Low complexity" evidence="1">
    <location>
        <begin position="436"/>
        <end position="467"/>
    </location>
</feature>
<evidence type="ECO:0000313" key="5">
    <source>
        <dbReference type="Proteomes" id="UP000199341"/>
    </source>
</evidence>
<feature type="transmembrane region" description="Helical" evidence="2">
    <location>
        <begin position="49"/>
        <end position="70"/>
    </location>
</feature>
<dbReference type="InterPro" id="IPR050879">
    <property type="entry name" value="Acyltransferase_3"/>
</dbReference>
<proteinExistence type="predicted"/>
<keyword evidence="2" id="KW-0472">Membrane</keyword>
<feature type="transmembrane region" description="Helical" evidence="2">
    <location>
        <begin position="91"/>
        <end position="110"/>
    </location>
</feature>
<dbReference type="GO" id="GO:0016747">
    <property type="term" value="F:acyltransferase activity, transferring groups other than amino-acyl groups"/>
    <property type="evidence" value="ECO:0007669"/>
    <property type="project" value="InterPro"/>
</dbReference>
<dbReference type="PANTHER" id="PTHR23028">
    <property type="entry name" value="ACETYLTRANSFERASE"/>
    <property type="match status" value="1"/>
</dbReference>
<dbReference type="PANTHER" id="PTHR23028:SF53">
    <property type="entry name" value="ACYL_TRANSF_3 DOMAIN-CONTAINING PROTEIN"/>
    <property type="match status" value="1"/>
</dbReference>
<dbReference type="Pfam" id="PF01757">
    <property type="entry name" value="Acyl_transf_3"/>
    <property type="match status" value="1"/>
</dbReference>
<keyword evidence="5" id="KW-1185">Reference proteome</keyword>
<dbReference type="AlphaFoldDB" id="A0A1H0C8Z3"/>
<feature type="domain" description="Acyltransferase 3" evidence="3">
    <location>
        <begin position="23"/>
        <end position="339"/>
    </location>
</feature>
<dbReference type="EMBL" id="FNIE01000004">
    <property type="protein sequence ID" value="SDN54394.1"/>
    <property type="molecule type" value="Genomic_DNA"/>
</dbReference>
<keyword evidence="2" id="KW-0812">Transmembrane</keyword>
<keyword evidence="4" id="KW-0378">Hydrolase</keyword>
<organism evidence="4 5">
    <name type="scientific">Actinacidiphila guanduensis</name>
    <dbReference type="NCBI Taxonomy" id="310781"/>
    <lineage>
        <taxon>Bacteria</taxon>
        <taxon>Bacillati</taxon>
        <taxon>Actinomycetota</taxon>
        <taxon>Actinomycetes</taxon>
        <taxon>Kitasatosporales</taxon>
        <taxon>Streptomycetaceae</taxon>
        <taxon>Actinacidiphila</taxon>
    </lineage>
</organism>
<protein>
    <submittedName>
        <fullName evidence="4">Peptidoglycan/LPS O-acetylase OafA/YrhL, contains acyltransferase and SGNH-hydrolase domains</fullName>
    </submittedName>
</protein>
<evidence type="ECO:0000256" key="1">
    <source>
        <dbReference type="SAM" id="MobiDB-lite"/>
    </source>
</evidence>
<feature type="transmembrane region" description="Helical" evidence="2">
    <location>
        <begin position="164"/>
        <end position="181"/>
    </location>
</feature>
<feature type="region of interest" description="Disordered" evidence="1">
    <location>
        <begin position="424"/>
        <end position="479"/>
    </location>
</feature>
<feature type="transmembrane region" description="Helical" evidence="2">
    <location>
        <begin position="254"/>
        <end position="272"/>
    </location>
</feature>
<feature type="transmembrane region" description="Helical" evidence="2">
    <location>
        <begin position="188"/>
        <end position="205"/>
    </location>
</feature>
<evidence type="ECO:0000256" key="2">
    <source>
        <dbReference type="SAM" id="Phobius"/>
    </source>
</evidence>
<evidence type="ECO:0000259" key="3">
    <source>
        <dbReference type="Pfam" id="PF01757"/>
    </source>
</evidence>
<dbReference type="GO" id="GO:0016787">
    <property type="term" value="F:hydrolase activity"/>
    <property type="evidence" value="ECO:0007669"/>
    <property type="project" value="UniProtKB-KW"/>
</dbReference>
<name>A0A1H0C8Z3_9ACTN</name>
<dbReference type="InterPro" id="IPR002656">
    <property type="entry name" value="Acyl_transf_3_dom"/>
</dbReference>
<keyword evidence="2" id="KW-1133">Transmembrane helix</keyword>
<dbReference type="STRING" id="310781.SAMN05216259_104467"/>
<dbReference type="SUPFAM" id="SSF52266">
    <property type="entry name" value="SGNH hydrolase"/>
    <property type="match status" value="1"/>
</dbReference>
<feature type="transmembrane region" description="Helical" evidence="2">
    <location>
        <begin position="225"/>
        <end position="242"/>
    </location>
</feature>
<keyword evidence="4" id="KW-0808">Transferase</keyword>
<gene>
    <name evidence="4" type="ORF">SAMN05216259_104467</name>
</gene>
<sequence length="634" mass="65743">MPEPDRTDGTAAGPAVPGRARLAGLDGLRALAVAAVITYHVDARWLPGGYVGVDVFFGISGFLITHLLLAEHARTGRIALGGFWRRRAVRLLPELLLVLLACAVAARLTAGDGTGIGDGLRGDALACLAFVNNWWQIHEGADYFHHLGTPPLLQHLWSLSVEEQFYLVWPLVLAACLAAGRGKRWVRGLLGAAAAAGAAASLWRMHELAHGASGVSRAYFGTDSHSGALLTGCATALLLPALRKAAALLPGRGVMAARAALVVLAVLAVGGFGDAAMYGWGFSALALATAVVCTACALGAPPRLLERSVPRVLGRHSYGLYLWHWPLVVAGNALWPTAGAPVRAVEILAPLPLAVAGRRLVQRPVAGLVRRPRPATGRPRSAVPIATVAGLAAVAALVVSPVSAPSALQNQLRAAARYEAALSHDDGRAPAGRSGTGHAAPPGPSAGASAQPGASAPAATASAAPPADGGGEAKADGSDVTMIGDSISLGSAPDLHRVLPGIDLHAEVGRMMEDAPGICAQLLARHELRGTVVLALGTNAEFGADVLDHIRSVIGQRRMVLMTVRGPFSWQDTVNNVVLDYRHDHPQVLVDDWYDTIQAHQDLLWIDHVHPRGGAGTALFAASVADTLAADPRS</sequence>
<dbReference type="RefSeq" id="WP_176930222.1">
    <property type="nucleotide sequence ID" value="NZ_FNIE01000004.1"/>
</dbReference>
<evidence type="ECO:0000313" key="4">
    <source>
        <dbReference type="EMBL" id="SDN54394.1"/>
    </source>
</evidence>
<keyword evidence="4" id="KW-0012">Acyltransferase</keyword>
<feature type="transmembrane region" description="Helical" evidence="2">
    <location>
        <begin position="278"/>
        <end position="300"/>
    </location>
</feature>
<dbReference type="GO" id="GO:0016020">
    <property type="term" value="C:membrane"/>
    <property type="evidence" value="ECO:0007669"/>
    <property type="project" value="TreeGrafter"/>
</dbReference>
<dbReference type="GO" id="GO:0009103">
    <property type="term" value="P:lipopolysaccharide biosynthetic process"/>
    <property type="evidence" value="ECO:0007669"/>
    <property type="project" value="TreeGrafter"/>
</dbReference>
<dbReference type="Proteomes" id="UP000199341">
    <property type="component" value="Unassembled WGS sequence"/>
</dbReference>
<reference evidence="4 5" key="1">
    <citation type="submission" date="2016-10" db="EMBL/GenBank/DDBJ databases">
        <authorList>
            <person name="de Groot N.N."/>
        </authorList>
    </citation>
    <scope>NUCLEOTIDE SEQUENCE [LARGE SCALE GENOMIC DNA]</scope>
    <source>
        <strain evidence="4 5">CGMCC 4.2022</strain>
    </source>
</reference>
<accession>A0A1H0C8Z3</accession>